<feature type="compositionally biased region" description="Low complexity" evidence="1">
    <location>
        <begin position="96"/>
        <end position="111"/>
    </location>
</feature>
<dbReference type="Proteomes" id="UP001058271">
    <property type="component" value="Chromosome"/>
</dbReference>
<evidence type="ECO:0000313" key="2">
    <source>
        <dbReference type="EMBL" id="UWZ36859.1"/>
    </source>
</evidence>
<gene>
    <name evidence="2" type="ORF">Drose_00480</name>
</gene>
<name>A0ABY5Z5B9_9ACTN</name>
<reference evidence="2" key="1">
    <citation type="submission" date="2021-04" db="EMBL/GenBank/DDBJ databases">
        <title>Biosynthetic gene clusters of Dactylosporangioum roseum.</title>
        <authorList>
            <person name="Hartkoorn R.C."/>
            <person name="Beaudoing E."/>
            <person name="Hot D."/>
            <person name="Moureu S."/>
        </authorList>
    </citation>
    <scope>NUCLEOTIDE SEQUENCE</scope>
    <source>
        <strain evidence="2">NRRL B-16295</strain>
    </source>
</reference>
<proteinExistence type="predicted"/>
<dbReference type="RefSeq" id="WP_260726207.1">
    <property type="nucleotide sequence ID" value="NZ_BAAABS010000053.1"/>
</dbReference>
<feature type="compositionally biased region" description="Gly residues" evidence="1">
    <location>
        <begin position="125"/>
        <end position="135"/>
    </location>
</feature>
<organism evidence="2 3">
    <name type="scientific">Dactylosporangium roseum</name>
    <dbReference type="NCBI Taxonomy" id="47989"/>
    <lineage>
        <taxon>Bacteria</taxon>
        <taxon>Bacillati</taxon>
        <taxon>Actinomycetota</taxon>
        <taxon>Actinomycetes</taxon>
        <taxon>Micromonosporales</taxon>
        <taxon>Micromonosporaceae</taxon>
        <taxon>Dactylosporangium</taxon>
    </lineage>
</organism>
<protein>
    <recommendedName>
        <fullName evidence="4">Secreted protein</fullName>
    </recommendedName>
</protein>
<evidence type="ECO:0000256" key="1">
    <source>
        <dbReference type="SAM" id="MobiDB-lite"/>
    </source>
</evidence>
<evidence type="ECO:0008006" key="4">
    <source>
        <dbReference type="Google" id="ProtNLM"/>
    </source>
</evidence>
<keyword evidence="3" id="KW-1185">Reference proteome</keyword>
<feature type="region of interest" description="Disordered" evidence="1">
    <location>
        <begin position="26"/>
        <end position="168"/>
    </location>
</feature>
<dbReference type="EMBL" id="CP073721">
    <property type="protein sequence ID" value="UWZ36859.1"/>
    <property type="molecule type" value="Genomic_DNA"/>
</dbReference>
<accession>A0ABY5Z5B9</accession>
<evidence type="ECO:0000313" key="3">
    <source>
        <dbReference type="Proteomes" id="UP001058271"/>
    </source>
</evidence>
<sequence>MLISALLVALTSVPTMIVVVAGSATLDSRSSSRTPVIAEPRPGPVVVDSSPRTGLHPSGVPDRSSLAAVPTAPQPPGRPRTSARASGGSGGGLSVGTGTRPPKQTPVEGLPPSVPPPPTVVPGDSSGGSSGGSAGGRPPTSGVPIQDRAWPGWDSGLKGKRESTRGTRRVSLWWPSRSGSIDQPDPC</sequence>